<name>A0ABY7WJ22_9SPHI</name>
<dbReference type="RefSeq" id="WP_274268317.1">
    <property type="nucleotide sequence ID" value="NZ_CP117880.1"/>
</dbReference>
<organism evidence="1 2">
    <name type="scientific">Sphingobacterium oryzagri</name>
    <dbReference type="NCBI Taxonomy" id="3025669"/>
    <lineage>
        <taxon>Bacteria</taxon>
        <taxon>Pseudomonadati</taxon>
        <taxon>Bacteroidota</taxon>
        <taxon>Sphingobacteriia</taxon>
        <taxon>Sphingobacteriales</taxon>
        <taxon>Sphingobacteriaceae</taxon>
        <taxon>Sphingobacterium</taxon>
    </lineage>
</organism>
<evidence type="ECO:0000313" key="2">
    <source>
        <dbReference type="Proteomes" id="UP001221558"/>
    </source>
</evidence>
<protein>
    <submittedName>
        <fullName evidence="1">Uncharacterized protein</fullName>
    </submittedName>
</protein>
<proteinExistence type="predicted"/>
<gene>
    <name evidence="1" type="ORF">PQ465_04295</name>
</gene>
<dbReference type="EMBL" id="CP117880">
    <property type="protein sequence ID" value="WDF69603.1"/>
    <property type="molecule type" value="Genomic_DNA"/>
</dbReference>
<reference evidence="1 2" key="1">
    <citation type="submission" date="2023-02" db="EMBL/GenBank/DDBJ databases">
        <title>Genome sequence of Sphingobacterium sp. KACC 22765.</title>
        <authorList>
            <person name="Kim S."/>
            <person name="Heo J."/>
            <person name="Kwon S.-W."/>
        </authorList>
    </citation>
    <scope>NUCLEOTIDE SEQUENCE [LARGE SCALE GENOMIC DNA]</scope>
    <source>
        <strain evidence="1 2">KACC 22765</strain>
    </source>
</reference>
<evidence type="ECO:0000313" key="1">
    <source>
        <dbReference type="EMBL" id="WDF69603.1"/>
    </source>
</evidence>
<sequence>MNFLERLNAVAIPPLNDCGVILDKMGRLKTYFYLLENANICTSAEQALALINNVLIEVEDCHSGVNADEMPALVYEGRLYPVQEDFIVRENNRIIARSKGNIITIDADGGFEIKDRFTEQIIISKFK</sequence>
<keyword evidence="2" id="KW-1185">Reference proteome</keyword>
<accession>A0ABY7WJ22</accession>
<dbReference type="Proteomes" id="UP001221558">
    <property type="component" value="Chromosome"/>
</dbReference>